<evidence type="ECO:0000313" key="1">
    <source>
        <dbReference type="EMBL" id="KAJ7385680.1"/>
    </source>
</evidence>
<reference evidence="1" key="1">
    <citation type="submission" date="2023-01" db="EMBL/GenBank/DDBJ databases">
        <title>Genome assembly of the deep-sea coral Lophelia pertusa.</title>
        <authorList>
            <person name="Herrera S."/>
            <person name="Cordes E."/>
        </authorList>
    </citation>
    <scope>NUCLEOTIDE SEQUENCE</scope>
    <source>
        <strain evidence="1">USNM1676648</strain>
        <tissue evidence="1">Polyp</tissue>
    </source>
</reference>
<gene>
    <name evidence="1" type="ORF">OS493_013708</name>
</gene>
<comment type="caution">
    <text evidence="1">The sequence shown here is derived from an EMBL/GenBank/DDBJ whole genome shotgun (WGS) entry which is preliminary data.</text>
</comment>
<dbReference type="OrthoDB" id="5961075at2759"/>
<evidence type="ECO:0000313" key="2">
    <source>
        <dbReference type="Proteomes" id="UP001163046"/>
    </source>
</evidence>
<dbReference type="AlphaFoldDB" id="A0A9X0D3N0"/>
<sequence length="198" mass="22684">MADSVRVDVKNQTAAYNSSSDKVDESVEQTESNCISVEIRSSQRARSASACRTCESKNKLQRQTACARIRVYLLAGRNIEAKLKRFNVKSHRVTSPFGFLRKLFGALFQEETEGKFTREELDKLTECQLGELKESLQNLVTEKRRELGQEKLACIGEREDLEKSKKTAKELESMAWVTMRPFVNRHPSLDDLTRVLMF</sequence>
<protein>
    <submittedName>
        <fullName evidence="1">Uncharacterized protein</fullName>
    </submittedName>
</protein>
<accession>A0A9X0D3N0</accession>
<name>A0A9X0D3N0_9CNID</name>
<keyword evidence="2" id="KW-1185">Reference proteome</keyword>
<dbReference type="EMBL" id="MU825879">
    <property type="protein sequence ID" value="KAJ7385680.1"/>
    <property type="molecule type" value="Genomic_DNA"/>
</dbReference>
<proteinExistence type="predicted"/>
<organism evidence="1 2">
    <name type="scientific">Desmophyllum pertusum</name>
    <dbReference type="NCBI Taxonomy" id="174260"/>
    <lineage>
        <taxon>Eukaryota</taxon>
        <taxon>Metazoa</taxon>
        <taxon>Cnidaria</taxon>
        <taxon>Anthozoa</taxon>
        <taxon>Hexacorallia</taxon>
        <taxon>Scleractinia</taxon>
        <taxon>Caryophylliina</taxon>
        <taxon>Caryophylliidae</taxon>
        <taxon>Desmophyllum</taxon>
    </lineage>
</organism>
<dbReference type="Proteomes" id="UP001163046">
    <property type="component" value="Unassembled WGS sequence"/>
</dbReference>